<dbReference type="Proteomes" id="UP000001227">
    <property type="component" value="Chromosome"/>
</dbReference>
<dbReference type="HOGENOM" id="CLU_073797_0_0_10"/>
<evidence type="ECO:0000256" key="1">
    <source>
        <dbReference type="SAM" id="SignalP"/>
    </source>
</evidence>
<organism evidence="2 3">
    <name type="scientific">Amoebophilus asiaticus (strain 5a2)</name>
    <dbReference type="NCBI Taxonomy" id="452471"/>
    <lineage>
        <taxon>Bacteria</taxon>
        <taxon>Pseudomonadati</taxon>
        <taxon>Bacteroidota</taxon>
        <taxon>Cytophagia</taxon>
        <taxon>Cytophagales</taxon>
        <taxon>Amoebophilaceae</taxon>
        <taxon>Candidatus Amoebophilus</taxon>
    </lineage>
</organism>
<reference evidence="2 3" key="1">
    <citation type="journal article" date="2010" name="J. Bacteriol.">
        <title>The genome of the amoeba symbiont 'Candidatus Amoebophilus asiaticus' reveals common mechanisms for host cell interaction among amoeba-associated bacteria.</title>
        <authorList>
            <person name="Schmitz-Esser S."/>
            <person name="Tischler P."/>
            <person name="Arnold R."/>
            <person name="Montanaro J."/>
            <person name="Wagner M."/>
            <person name="Rattei T."/>
            <person name="Horn M."/>
        </authorList>
    </citation>
    <scope>NUCLEOTIDE SEQUENCE [LARGE SCALE GENOMIC DNA]</scope>
    <source>
        <strain evidence="2 3">5a2</strain>
    </source>
</reference>
<protein>
    <recommendedName>
        <fullName evidence="4">DUF3108 domain-containing protein</fullName>
    </recommendedName>
</protein>
<evidence type="ECO:0008006" key="4">
    <source>
        <dbReference type="Google" id="ProtNLM"/>
    </source>
</evidence>
<evidence type="ECO:0000313" key="2">
    <source>
        <dbReference type="EMBL" id="ACE06649.1"/>
    </source>
</evidence>
<sequence>MKHLLCLLFTVFVLSSSQAHEIAFPSKITDNKSLVPGEKITYKVHYGWVEAGEVVMQIDKKIYIVNEKPCYKIDVCGESKGALYLFLKMKNHFGSYLDTVTLIPQRFYRNIQEGTYRKNEKVNFDHTKKLIVVEELDTTETHVIRRNEYGIYDNVQDIVSTWYVLRNLDFSTVRVGDILYSPVFFDDILYEKFKTKFLGKRTIKTKLGYINTLVLAPLVPFTSTGKSIFAGENSVELFLSDDENKIPVKIKIKLLVGAVEIDLTNCEGLKYPLAIKKRQQRLNS</sequence>
<name>B3ETU7_AMOA5</name>
<accession>B3ETU7</accession>
<keyword evidence="1" id="KW-0732">Signal</keyword>
<dbReference type="Pfam" id="PF11306">
    <property type="entry name" value="DUF3108"/>
    <property type="match status" value="1"/>
</dbReference>
<keyword evidence="3" id="KW-1185">Reference proteome</keyword>
<dbReference type="RefSeq" id="WP_012473393.1">
    <property type="nucleotide sequence ID" value="NC_010830.1"/>
</dbReference>
<dbReference type="OrthoDB" id="9808473at2"/>
<dbReference type="KEGG" id="aas:Aasi_1342"/>
<gene>
    <name evidence="2" type="ordered locus">Aasi_1342</name>
</gene>
<feature type="signal peptide" evidence="1">
    <location>
        <begin position="1"/>
        <end position="19"/>
    </location>
</feature>
<evidence type="ECO:0000313" key="3">
    <source>
        <dbReference type="Proteomes" id="UP000001227"/>
    </source>
</evidence>
<dbReference type="AlphaFoldDB" id="B3ETU7"/>
<proteinExistence type="predicted"/>
<dbReference type="InterPro" id="IPR021457">
    <property type="entry name" value="DUF3108"/>
</dbReference>
<dbReference type="STRING" id="452471.Aasi_1342"/>
<dbReference type="eggNOG" id="COG3170">
    <property type="taxonomic scope" value="Bacteria"/>
</dbReference>
<feature type="chain" id="PRO_5002788031" description="DUF3108 domain-containing protein" evidence="1">
    <location>
        <begin position="20"/>
        <end position="284"/>
    </location>
</feature>
<dbReference type="EMBL" id="CP001102">
    <property type="protein sequence ID" value="ACE06649.1"/>
    <property type="molecule type" value="Genomic_DNA"/>
</dbReference>